<keyword evidence="4" id="KW-0862">Zinc</keyword>
<keyword evidence="2" id="KW-0677">Repeat</keyword>
<dbReference type="EMBL" id="AMBO01000321">
    <property type="protein sequence ID" value="EKD01313.1"/>
    <property type="molecule type" value="Genomic_DNA"/>
</dbReference>
<reference evidence="8 9" key="1">
    <citation type="journal article" date="2012" name="Eukaryot. Cell">
        <title>Genome sequence of the Trichosporon asahii environmental strain CBS 8904.</title>
        <authorList>
            <person name="Yang R.Y."/>
            <person name="Li H.T."/>
            <person name="Zhu H."/>
            <person name="Zhou G.P."/>
            <person name="Wang M."/>
            <person name="Wang L."/>
        </authorList>
    </citation>
    <scope>NUCLEOTIDE SEQUENCE [LARGE SCALE GENOMIC DNA]</scope>
    <source>
        <strain evidence="8 9">CBS 8904</strain>
    </source>
</reference>
<evidence type="ECO:0000259" key="7">
    <source>
        <dbReference type="PROSITE" id="PS50157"/>
    </source>
</evidence>
<feature type="region of interest" description="Disordered" evidence="6">
    <location>
        <begin position="646"/>
        <end position="718"/>
    </location>
</feature>
<gene>
    <name evidence="8" type="ORF">A1Q2_04391</name>
</gene>
<dbReference type="STRING" id="1220162.K1VWV6"/>
<feature type="compositionally biased region" description="Low complexity" evidence="6">
    <location>
        <begin position="550"/>
        <end position="563"/>
    </location>
</feature>
<dbReference type="InterPro" id="IPR022755">
    <property type="entry name" value="Znf_C2H2_jaz"/>
</dbReference>
<feature type="compositionally biased region" description="Polar residues" evidence="6">
    <location>
        <begin position="483"/>
        <end position="492"/>
    </location>
</feature>
<accession>K1VWV6</accession>
<feature type="compositionally biased region" description="Low complexity" evidence="6">
    <location>
        <begin position="415"/>
        <end position="427"/>
    </location>
</feature>
<feature type="region of interest" description="Disordered" evidence="6">
    <location>
        <begin position="153"/>
        <end position="191"/>
    </location>
</feature>
<keyword evidence="3 5" id="KW-0863">Zinc-finger</keyword>
<protein>
    <recommendedName>
        <fullName evidence="7">C2H2-type domain-containing protein</fullName>
    </recommendedName>
</protein>
<keyword evidence="9" id="KW-1185">Reference proteome</keyword>
<comment type="caution">
    <text evidence="8">The sequence shown here is derived from an EMBL/GenBank/DDBJ whole genome shotgun (WGS) entry which is preliminary data.</text>
</comment>
<evidence type="ECO:0000256" key="1">
    <source>
        <dbReference type="ARBA" id="ARBA00022723"/>
    </source>
</evidence>
<dbReference type="GO" id="GO:0000981">
    <property type="term" value="F:DNA-binding transcription factor activity, RNA polymerase II-specific"/>
    <property type="evidence" value="ECO:0007669"/>
    <property type="project" value="TreeGrafter"/>
</dbReference>
<dbReference type="SMART" id="SM00355">
    <property type="entry name" value="ZnF_C2H2"/>
    <property type="match status" value="8"/>
</dbReference>
<evidence type="ECO:0000256" key="3">
    <source>
        <dbReference type="ARBA" id="ARBA00022771"/>
    </source>
</evidence>
<sequence length="1125" mass="120905">MDSGATPGPGARRSNPMRLSVDTTASASGSAFRNRVLPVLPASAPGGSCPGAARTLSAATAEAPHAASHQFQEDVDSFPLPPEMLKAWTDLEGAEGINGPPYVTLDAPEAELLGYPTPTSAVSATQEYKFDPDDVDALALKSLQANNAAADPPALISTVSTPDDKSPALHTPPSDLAPSCHPPLSTLDSEGALISNPVDHTFVAPAATPQGQGRRSFNQHPCGGACIASADPLEPGSASPQSLGDAASRIATPTTIDTDQPAGALSIPRAAAATVVSTSKGGLSAPLPLESASANATIQLNRGSTVHDKQAGGLSPRSGHLAEQSLETLTPTPSRIMNTRTFPTVSQSPSPAPVQWSEDVCRSSSAPPQIGATATDSAELAAFGVPSRPKSCSGNPPANLALTPVDYVAARDSRSSQSPTTSPVSPTYDGPAHGPEYTGEPVQQLPAVDGLTLQPTLKDVDETMECQITGAVPPLPTPDAGSSAEQPLSPNRPQLKWWQSGPSPYQHRPLTLVNVTGSGGLPKSAVTGYVAGEDHAPVAPVEDDEELSELDSASEAGASEVASTPYLSAVSTPADTPAAQQEPPSPTKPLPAHKLKSKGNARQLIDLQTYSTSILGGQTMMSAKRTRKRESSDTVCLTLNPHLTRQTASVINSPQPYLPPPPKRQKAGSAAGDKACNQDQAATASTTKRKKKQSASDDDPPQAAQKRQRQNAKQSGAYFSRRRWNDCSESTSSYSFPASTLEHITFALEARREFFGDGIFNNDKSVLCRAALIKAGFSRSAGAILTRGVPILSFLPLTLTLTRFSTMVLVDDFTCGTCLKQFPSGWRARDKHCAALGHSRPTFECETCPRYFKTDAARWQHMDACNHFSIECDMCDETWPTMDMLREHERDDHDYWHCEECGDGFYAEWELQEHREDEHLRECQWCDMFFEFDSQLEDHEEHAHHYCHACERLFNSAHSLEQHRRSRAHLGTPIKCPFCSAGYATATGVVHHVERGSCPNARNVDRRAIFQMMKQRDPNGYVTKLLLEYDTTKYTSTKGGWNGQAWECSLCYREFGTQRALDQHLASPAHAQNLYHCPNRSCRKDFSTLAAAVNHLESEGCGYMNFHQVQNTMGTLIGSNRLLAF</sequence>
<feature type="region of interest" description="Disordered" evidence="6">
    <location>
        <begin position="343"/>
        <end position="371"/>
    </location>
</feature>
<evidence type="ECO:0000313" key="8">
    <source>
        <dbReference type="EMBL" id="EKD01313.1"/>
    </source>
</evidence>
<keyword evidence="1" id="KW-0479">Metal-binding</keyword>
<name>K1VWV6_TRIAC</name>
<feature type="domain" description="C2H2-type" evidence="7">
    <location>
        <begin position="896"/>
        <end position="924"/>
    </location>
</feature>
<dbReference type="Gene3D" id="3.30.160.60">
    <property type="entry name" value="Classic Zinc Finger"/>
    <property type="match status" value="3"/>
</dbReference>
<dbReference type="GO" id="GO:0000977">
    <property type="term" value="F:RNA polymerase II transcription regulatory region sequence-specific DNA binding"/>
    <property type="evidence" value="ECO:0007669"/>
    <property type="project" value="TreeGrafter"/>
</dbReference>
<evidence type="ECO:0000256" key="5">
    <source>
        <dbReference type="PROSITE-ProRule" id="PRU00042"/>
    </source>
</evidence>
<dbReference type="InterPro" id="IPR013087">
    <property type="entry name" value="Znf_C2H2_type"/>
</dbReference>
<dbReference type="SUPFAM" id="SSF57667">
    <property type="entry name" value="beta-beta-alpha zinc fingers"/>
    <property type="match status" value="1"/>
</dbReference>
<dbReference type="GO" id="GO:0005634">
    <property type="term" value="C:nucleus"/>
    <property type="evidence" value="ECO:0007669"/>
    <property type="project" value="TreeGrafter"/>
</dbReference>
<organism evidence="8 9">
    <name type="scientific">Trichosporon asahii var. asahii (strain CBS 8904)</name>
    <name type="common">Yeast</name>
    <dbReference type="NCBI Taxonomy" id="1220162"/>
    <lineage>
        <taxon>Eukaryota</taxon>
        <taxon>Fungi</taxon>
        <taxon>Dikarya</taxon>
        <taxon>Basidiomycota</taxon>
        <taxon>Agaricomycotina</taxon>
        <taxon>Tremellomycetes</taxon>
        <taxon>Trichosporonales</taxon>
        <taxon>Trichosporonaceae</taxon>
        <taxon>Trichosporon</taxon>
    </lineage>
</organism>
<evidence type="ECO:0000256" key="2">
    <source>
        <dbReference type="ARBA" id="ARBA00022737"/>
    </source>
</evidence>
<feature type="compositionally biased region" description="Polar residues" evidence="6">
    <location>
        <begin position="362"/>
        <end position="371"/>
    </location>
</feature>
<feature type="compositionally biased region" description="Polar residues" evidence="6">
    <location>
        <begin position="21"/>
        <end position="31"/>
    </location>
</feature>
<feature type="domain" description="C2H2-type" evidence="7">
    <location>
        <begin position="945"/>
        <end position="974"/>
    </location>
</feature>
<dbReference type="PROSITE" id="PS50157">
    <property type="entry name" value="ZINC_FINGER_C2H2_2"/>
    <property type="match status" value="2"/>
</dbReference>
<evidence type="ECO:0000256" key="4">
    <source>
        <dbReference type="ARBA" id="ARBA00022833"/>
    </source>
</evidence>
<dbReference type="GO" id="GO:0008270">
    <property type="term" value="F:zinc ion binding"/>
    <property type="evidence" value="ECO:0007669"/>
    <property type="project" value="UniProtKB-KW"/>
</dbReference>
<dbReference type="PROSITE" id="PS00028">
    <property type="entry name" value="ZINC_FINGER_C2H2_1"/>
    <property type="match status" value="5"/>
</dbReference>
<evidence type="ECO:0000256" key="6">
    <source>
        <dbReference type="SAM" id="MobiDB-lite"/>
    </source>
</evidence>
<dbReference type="PANTHER" id="PTHR24409">
    <property type="entry name" value="ZINC FINGER PROTEIN 142"/>
    <property type="match status" value="1"/>
</dbReference>
<feature type="region of interest" description="Disordered" evidence="6">
    <location>
        <begin position="410"/>
        <end position="442"/>
    </location>
</feature>
<dbReference type="InParanoid" id="K1VWV6"/>
<feature type="region of interest" description="Disordered" evidence="6">
    <location>
        <begin position="469"/>
        <end position="492"/>
    </location>
</feature>
<dbReference type="InterPro" id="IPR036236">
    <property type="entry name" value="Znf_C2H2_sf"/>
</dbReference>
<dbReference type="Pfam" id="PF12171">
    <property type="entry name" value="zf-C2H2_jaz"/>
    <property type="match status" value="1"/>
</dbReference>
<dbReference type="Proteomes" id="UP000006757">
    <property type="component" value="Unassembled WGS sequence"/>
</dbReference>
<dbReference type="HOGENOM" id="CLU_279799_0_0_1"/>
<feature type="compositionally biased region" description="Polar residues" evidence="6">
    <location>
        <begin position="565"/>
        <end position="574"/>
    </location>
</feature>
<feature type="region of interest" description="Disordered" evidence="6">
    <location>
        <begin position="1"/>
        <end position="34"/>
    </location>
</feature>
<evidence type="ECO:0000313" key="9">
    <source>
        <dbReference type="Proteomes" id="UP000006757"/>
    </source>
</evidence>
<proteinExistence type="predicted"/>
<dbReference type="eggNOG" id="KOG1721">
    <property type="taxonomic scope" value="Eukaryota"/>
</dbReference>
<feature type="region of interest" description="Disordered" evidence="6">
    <location>
        <begin position="540"/>
        <end position="596"/>
    </location>
</feature>
<dbReference type="AlphaFoldDB" id="K1VWV6"/>
<dbReference type="PANTHER" id="PTHR24409:SF295">
    <property type="entry name" value="AZ2-RELATED"/>
    <property type="match status" value="1"/>
</dbReference>